<dbReference type="EMBL" id="JAULUE010002065">
    <property type="protein sequence ID" value="KAK5879177.1"/>
    <property type="molecule type" value="Genomic_DNA"/>
</dbReference>
<organism evidence="1 2">
    <name type="scientific">Champsocephalus esox</name>
    <name type="common">pike icefish</name>
    <dbReference type="NCBI Taxonomy" id="159716"/>
    <lineage>
        <taxon>Eukaryota</taxon>
        <taxon>Metazoa</taxon>
        <taxon>Chordata</taxon>
        <taxon>Craniata</taxon>
        <taxon>Vertebrata</taxon>
        <taxon>Euteleostomi</taxon>
        <taxon>Actinopterygii</taxon>
        <taxon>Neopterygii</taxon>
        <taxon>Teleostei</taxon>
        <taxon>Neoteleostei</taxon>
        <taxon>Acanthomorphata</taxon>
        <taxon>Eupercaria</taxon>
        <taxon>Perciformes</taxon>
        <taxon>Notothenioidei</taxon>
        <taxon>Channichthyidae</taxon>
        <taxon>Champsocephalus</taxon>
    </lineage>
</organism>
<comment type="caution">
    <text evidence="1">The sequence shown here is derived from an EMBL/GenBank/DDBJ whole genome shotgun (WGS) entry which is preliminary data.</text>
</comment>
<keyword evidence="2" id="KW-1185">Reference proteome</keyword>
<accession>A0AAN8B6U3</accession>
<dbReference type="AlphaFoldDB" id="A0AAN8B6U3"/>
<reference evidence="1 2" key="1">
    <citation type="journal article" date="2023" name="Mol. Biol. Evol.">
        <title>Genomics of Secondarily Temperate Adaptation in the Only Non-Antarctic Icefish.</title>
        <authorList>
            <person name="Rivera-Colon A.G."/>
            <person name="Rayamajhi N."/>
            <person name="Minhas B.F."/>
            <person name="Madrigal G."/>
            <person name="Bilyk K.T."/>
            <person name="Yoon V."/>
            <person name="Hune M."/>
            <person name="Gregory S."/>
            <person name="Cheng C.H.C."/>
            <person name="Catchen J.M."/>
        </authorList>
    </citation>
    <scope>NUCLEOTIDE SEQUENCE [LARGE SCALE GENOMIC DNA]</scope>
    <source>
        <strain evidence="1">JC2023a</strain>
    </source>
</reference>
<name>A0AAN8B6U3_9TELE</name>
<sequence length="95" mass="10113">MKGTGTGAGQHRACNQHSRGVYENLQIESQSETCCRFDLTQCLPCPLLQGVCAPDVVAPGTAGLHQAFKYQPPAVVSLLGSTSPVLVTLKMLQRT</sequence>
<dbReference type="Proteomes" id="UP001335648">
    <property type="component" value="Unassembled WGS sequence"/>
</dbReference>
<protein>
    <submittedName>
        <fullName evidence="1">Uncharacterized protein</fullName>
    </submittedName>
</protein>
<evidence type="ECO:0000313" key="1">
    <source>
        <dbReference type="EMBL" id="KAK5879177.1"/>
    </source>
</evidence>
<proteinExistence type="predicted"/>
<gene>
    <name evidence="1" type="ORF">CesoFtcFv8_024506</name>
</gene>
<evidence type="ECO:0000313" key="2">
    <source>
        <dbReference type="Proteomes" id="UP001335648"/>
    </source>
</evidence>